<reference evidence="3" key="1">
    <citation type="journal article" date="2023" name="Plant J.">
        <title>The genome of the king protea, Protea cynaroides.</title>
        <authorList>
            <person name="Chang J."/>
            <person name="Duong T.A."/>
            <person name="Schoeman C."/>
            <person name="Ma X."/>
            <person name="Roodt D."/>
            <person name="Barker N."/>
            <person name="Li Z."/>
            <person name="Van de Peer Y."/>
            <person name="Mizrachi E."/>
        </authorList>
    </citation>
    <scope>NUCLEOTIDE SEQUENCE</scope>
    <source>
        <tissue evidence="3">Young leaves</tissue>
    </source>
</reference>
<evidence type="ECO:0000313" key="3">
    <source>
        <dbReference type="EMBL" id="KAJ4978311.1"/>
    </source>
</evidence>
<gene>
    <name evidence="3" type="ORF">NE237_009091</name>
</gene>
<dbReference type="EMBL" id="JAMYWD010000002">
    <property type="protein sequence ID" value="KAJ4978311.1"/>
    <property type="molecule type" value="Genomic_DNA"/>
</dbReference>
<dbReference type="AlphaFoldDB" id="A0A9Q0KX48"/>
<evidence type="ECO:0000256" key="1">
    <source>
        <dbReference type="SAM" id="MobiDB-lite"/>
    </source>
</evidence>
<sequence>MKGLRSFCNGVSSASTLNQNKAEFDSSCMVTPSAVRSAFLEGYNFGDSPPTQEEMILQLELEEETSKKAKLDGFDPQFSVDGHDAMYRSSFQNLAPFARVGYKGGRNSVCCSSHIRFREKPFHDGFDLDLKRTLGLPQTITGESVLWCQPSVVAKLMGLDAMPVLIGSNRRKENPKDRLNMSSSIGRENLRRAERQELEK</sequence>
<keyword evidence="4" id="KW-1185">Reference proteome</keyword>
<dbReference type="InterPro" id="IPR032795">
    <property type="entry name" value="DUF3741-assoc"/>
</dbReference>
<organism evidence="3 4">
    <name type="scientific">Protea cynaroides</name>
    <dbReference type="NCBI Taxonomy" id="273540"/>
    <lineage>
        <taxon>Eukaryota</taxon>
        <taxon>Viridiplantae</taxon>
        <taxon>Streptophyta</taxon>
        <taxon>Embryophyta</taxon>
        <taxon>Tracheophyta</taxon>
        <taxon>Spermatophyta</taxon>
        <taxon>Magnoliopsida</taxon>
        <taxon>Proteales</taxon>
        <taxon>Proteaceae</taxon>
        <taxon>Protea</taxon>
    </lineage>
</organism>
<accession>A0A9Q0KX48</accession>
<dbReference type="PANTHER" id="PTHR37897">
    <property type="entry name" value="DNAK FAMILY PROTEIN"/>
    <property type="match status" value="1"/>
</dbReference>
<feature type="domain" description="DUF3741" evidence="2">
    <location>
        <begin position="148"/>
        <end position="163"/>
    </location>
</feature>
<dbReference type="Proteomes" id="UP001141806">
    <property type="component" value="Unassembled WGS sequence"/>
</dbReference>
<proteinExistence type="predicted"/>
<name>A0A9Q0KX48_9MAGN</name>
<protein>
    <recommendedName>
        <fullName evidence="2">DUF3741 domain-containing protein</fullName>
    </recommendedName>
</protein>
<dbReference type="Pfam" id="PF14383">
    <property type="entry name" value="VARLMGL"/>
    <property type="match status" value="1"/>
</dbReference>
<feature type="compositionally biased region" description="Basic and acidic residues" evidence="1">
    <location>
        <begin position="170"/>
        <end position="179"/>
    </location>
</feature>
<dbReference type="PANTHER" id="PTHR37897:SF1">
    <property type="entry name" value="DUF3741 DOMAIN-CONTAINING PROTEIN"/>
    <property type="match status" value="1"/>
</dbReference>
<evidence type="ECO:0000259" key="2">
    <source>
        <dbReference type="Pfam" id="PF14383"/>
    </source>
</evidence>
<dbReference type="OrthoDB" id="1931242at2759"/>
<feature type="compositionally biased region" description="Basic and acidic residues" evidence="1">
    <location>
        <begin position="188"/>
        <end position="200"/>
    </location>
</feature>
<feature type="region of interest" description="Disordered" evidence="1">
    <location>
        <begin position="168"/>
        <end position="200"/>
    </location>
</feature>
<comment type="caution">
    <text evidence="3">The sequence shown here is derived from an EMBL/GenBank/DDBJ whole genome shotgun (WGS) entry which is preliminary data.</text>
</comment>
<evidence type="ECO:0000313" key="4">
    <source>
        <dbReference type="Proteomes" id="UP001141806"/>
    </source>
</evidence>